<comment type="caution">
    <text evidence="7">The sequence shown here is derived from an EMBL/GenBank/DDBJ whole genome shotgun (WGS) entry which is preliminary data.</text>
</comment>
<evidence type="ECO:0000313" key="8">
    <source>
        <dbReference type="Proteomes" id="UP000031668"/>
    </source>
</evidence>
<organism evidence="7 8">
    <name type="scientific">Thelohanellus kitauei</name>
    <name type="common">Myxosporean</name>
    <dbReference type="NCBI Taxonomy" id="669202"/>
    <lineage>
        <taxon>Eukaryota</taxon>
        <taxon>Metazoa</taxon>
        <taxon>Cnidaria</taxon>
        <taxon>Myxozoa</taxon>
        <taxon>Myxosporea</taxon>
        <taxon>Bivalvulida</taxon>
        <taxon>Platysporina</taxon>
        <taxon>Myxobolidae</taxon>
        <taxon>Thelohanellus</taxon>
    </lineage>
</organism>
<feature type="signal peptide" evidence="5">
    <location>
        <begin position="1"/>
        <end position="19"/>
    </location>
</feature>
<dbReference type="AlphaFoldDB" id="A0A0C2MMB1"/>
<evidence type="ECO:0000313" key="7">
    <source>
        <dbReference type="EMBL" id="KII68371.1"/>
    </source>
</evidence>
<dbReference type="OMA" id="ECLNISM"/>
<gene>
    <name evidence="7" type="ORF">RF11_06818</name>
</gene>
<comment type="similarity">
    <text evidence="1">Belongs to the folate receptor family.</text>
</comment>
<sequence>MAQLVMCYVIALFLPVTFLTKQGLYCIKTTEHKSLPGSENAEEMGICKPWSHESCCDTKTAQKITTLDRFYIPGVPLNQCPDHTLSAKCKQYFQYDLCLYQCGSMFLPWVQSVINGKTRKERLRGIPLCSNDCDSWFEACRDDYTCSSTWYPNSFTTQEGQPVCVDQCKTFKDYHQNSKQFCETIFKGSFKYSRTGDKCCMKLSPESAEENMKCARLYSDTTRLIRFNEIFFILIVAGCLLLLIVMFVHRGRLRRVYGLWV</sequence>
<accession>A0A0C2MMB1</accession>
<dbReference type="PANTHER" id="PTHR10517:SF14">
    <property type="entry name" value="FOLATE RECEPTOR 1-RELATED"/>
    <property type="match status" value="1"/>
</dbReference>
<dbReference type="EMBL" id="JWZT01002870">
    <property type="protein sequence ID" value="KII68371.1"/>
    <property type="molecule type" value="Genomic_DNA"/>
</dbReference>
<evidence type="ECO:0000259" key="6">
    <source>
        <dbReference type="Pfam" id="PF03024"/>
    </source>
</evidence>
<evidence type="ECO:0000256" key="5">
    <source>
        <dbReference type="SAM" id="SignalP"/>
    </source>
</evidence>
<reference evidence="7 8" key="1">
    <citation type="journal article" date="2014" name="Genome Biol. Evol.">
        <title>The genome of the myxosporean Thelohanellus kitauei shows adaptations to nutrient acquisition within its fish host.</title>
        <authorList>
            <person name="Yang Y."/>
            <person name="Xiong J."/>
            <person name="Zhou Z."/>
            <person name="Huo F."/>
            <person name="Miao W."/>
            <person name="Ran C."/>
            <person name="Liu Y."/>
            <person name="Zhang J."/>
            <person name="Feng J."/>
            <person name="Wang M."/>
            <person name="Wang M."/>
            <person name="Wang L."/>
            <person name="Yao B."/>
        </authorList>
    </citation>
    <scope>NUCLEOTIDE SEQUENCE [LARGE SCALE GENOMIC DNA]</scope>
    <source>
        <strain evidence="7">Wuqing</strain>
    </source>
</reference>
<dbReference type="InterPro" id="IPR018143">
    <property type="entry name" value="Folate_rcpt-like"/>
</dbReference>
<dbReference type="Proteomes" id="UP000031668">
    <property type="component" value="Unassembled WGS sequence"/>
</dbReference>
<dbReference type="InterPro" id="IPR004269">
    <property type="entry name" value="Folate_rcpt"/>
</dbReference>
<keyword evidence="7" id="KW-0675">Receptor</keyword>
<dbReference type="Pfam" id="PF03024">
    <property type="entry name" value="Folate_rec"/>
    <property type="match status" value="1"/>
</dbReference>
<evidence type="ECO:0000256" key="3">
    <source>
        <dbReference type="ARBA" id="ARBA00023157"/>
    </source>
</evidence>
<keyword evidence="4" id="KW-0812">Transmembrane</keyword>
<dbReference type="OrthoDB" id="567542at2759"/>
<feature type="domain" description="Folate receptor-like" evidence="6">
    <location>
        <begin position="25"/>
        <end position="201"/>
    </location>
</feature>
<keyword evidence="3" id="KW-1015">Disulfide bond</keyword>
<proteinExistence type="inferred from homology"/>
<keyword evidence="8" id="KW-1185">Reference proteome</keyword>
<dbReference type="GO" id="GO:0038023">
    <property type="term" value="F:signaling receptor activity"/>
    <property type="evidence" value="ECO:0007669"/>
    <property type="project" value="TreeGrafter"/>
</dbReference>
<feature type="transmembrane region" description="Helical" evidence="4">
    <location>
        <begin position="230"/>
        <end position="248"/>
    </location>
</feature>
<evidence type="ECO:0000256" key="1">
    <source>
        <dbReference type="ARBA" id="ARBA00007932"/>
    </source>
</evidence>
<feature type="chain" id="PRO_5002152419" evidence="5">
    <location>
        <begin position="20"/>
        <end position="261"/>
    </location>
</feature>
<protein>
    <submittedName>
        <fullName evidence="7">Folate receptor alpha</fullName>
    </submittedName>
</protein>
<keyword evidence="4" id="KW-1133">Transmembrane helix</keyword>
<keyword evidence="2 5" id="KW-0732">Signal</keyword>
<dbReference type="PANTHER" id="PTHR10517">
    <property type="entry name" value="FOLATE RECEPTOR"/>
    <property type="match status" value="1"/>
</dbReference>
<keyword evidence="4" id="KW-0472">Membrane</keyword>
<dbReference type="GO" id="GO:0009897">
    <property type="term" value="C:external side of plasma membrane"/>
    <property type="evidence" value="ECO:0007669"/>
    <property type="project" value="TreeGrafter"/>
</dbReference>
<evidence type="ECO:0000256" key="4">
    <source>
        <dbReference type="SAM" id="Phobius"/>
    </source>
</evidence>
<name>A0A0C2MMB1_THEKT</name>
<evidence type="ECO:0000256" key="2">
    <source>
        <dbReference type="ARBA" id="ARBA00022729"/>
    </source>
</evidence>